<comment type="caution">
    <text evidence="2">The sequence shown here is derived from an EMBL/GenBank/DDBJ whole genome shotgun (WGS) entry which is preliminary data.</text>
</comment>
<protein>
    <recommendedName>
        <fullName evidence="4">Chromo domain-containing protein</fullName>
    </recommendedName>
</protein>
<reference evidence="2 3" key="1">
    <citation type="submission" date="2023-10" db="EMBL/GenBank/DDBJ databases">
        <authorList>
            <person name="Maclean D."/>
            <person name="Macfadyen A."/>
        </authorList>
    </citation>
    <scope>NUCLEOTIDE SEQUENCE [LARGE SCALE GENOMIC DNA]</scope>
</reference>
<feature type="region of interest" description="Disordered" evidence="1">
    <location>
        <begin position="69"/>
        <end position="104"/>
    </location>
</feature>
<dbReference type="EMBL" id="CAUYUE010000008">
    <property type="protein sequence ID" value="CAK0783431.1"/>
    <property type="molecule type" value="Genomic_DNA"/>
</dbReference>
<name>A0AAV1I987_9CHLO</name>
<evidence type="ECO:0008006" key="4">
    <source>
        <dbReference type="Google" id="ProtNLM"/>
    </source>
</evidence>
<organism evidence="2 3">
    <name type="scientific">Coccomyxa viridis</name>
    <dbReference type="NCBI Taxonomy" id="1274662"/>
    <lineage>
        <taxon>Eukaryota</taxon>
        <taxon>Viridiplantae</taxon>
        <taxon>Chlorophyta</taxon>
        <taxon>core chlorophytes</taxon>
        <taxon>Trebouxiophyceae</taxon>
        <taxon>Trebouxiophyceae incertae sedis</taxon>
        <taxon>Coccomyxaceae</taxon>
        <taxon>Coccomyxa</taxon>
    </lineage>
</organism>
<feature type="compositionally biased region" description="Low complexity" evidence="1">
    <location>
        <begin position="81"/>
        <end position="98"/>
    </location>
</feature>
<evidence type="ECO:0000313" key="3">
    <source>
        <dbReference type="Proteomes" id="UP001314263"/>
    </source>
</evidence>
<evidence type="ECO:0000256" key="1">
    <source>
        <dbReference type="SAM" id="MobiDB-lite"/>
    </source>
</evidence>
<dbReference type="AlphaFoldDB" id="A0AAV1I987"/>
<evidence type="ECO:0000313" key="2">
    <source>
        <dbReference type="EMBL" id="CAK0783431.1"/>
    </source>
</evidence>
<proteinExistence type="predicted"/>
<keyword evidence="3" id="KW-1185">Reference proteome</keyword>
<sequence>MGQVRLCHVQARQGDALKAAREKGIAGKGWQSRPKSHMLGCLDIDFCEWDAADIARQWRRLMRHEAGAEAEAEHSHSSDGTAPDGACTSAAACASGSPHPHDPSEALDIEEIARAARLKRKLVAIPDELLAELEQEEDSSEVAVEPVEEAAEPVEQVVSQERPVDVEDCRSYPSRLVREDGDMPLEEWTRKEADGTLPSGDYVVTAIVAERTRPGGRARQFLVKWKARRPSAEDSPPSTAYIILRTLWACKASG</sequence>
<accession>A0AAV1I987</accession>
<dbReference type="Proteomes" id="UP001314263">
    <property type="component" value="Unassembled WGS sequence"/>
</dbReference>
<dbReference type="CDD" id="cd00024">
    <property type="entry name" value="CD_CSD"/>
    <property type="match status" value="1"/>
</dbReference>
<gene>
    <name evidence="2" type="ORF">CVIRNUC_006630</name>
</gene>